<feature type="compositionally biased region" description="Polar residues" evidence="1">
    <location>
        <begin position="74"/>
        <end position="84"/>
    </location>
</feature>
<feature type="region of interest" description="Disordered" evidence="1">
    <location>
        <begin position="235"/>
        <end position="302"/>
    </location>
</feature>
<organism evidence="2 3">
    <name type="scientific">Vreelandella halophila</name>
    <dbReference type="NCBI Taxonomy" id="86177"/>
    <lineage>
        <taxon>Bacteria</taxon>
        <taxon>Pseudomonadati</taxon>
        <taxon>Pseudomonadota</taxon>
        <taxon>Gammaproteobacteria</taxon>
        <taxon>Oceanospirillales</taxon>
        <taxon>Halomonadaceae</taxon>
        <taxon>Vreelandella</taxon>
    </lineage>
</organism>
<accession>A0A9X5B4B9</accession>
<protein>
    <recommendedName>
        <fullName evidence="4">SprA-related family protein</fullName>
    </recommendedName>
</protein>
<evidence type="ECO:0000313" key="3">
    <source>
        <dbReference type="Proteomes" id="UP000460751"/>
    </source>
</evidence>
<reference evidence="2 3" key="1">
    <citation type="submission" date="2019-11" db="EMBL/GenBank/DDBJ databases">
        <title>Genome sequences of 17 halophilic strains isolated from different environments.</title>
        <authorList>
            <person name="Furrow R.E."/>
        </authorList>
    </citation>
    <scope>NUCLEOTIDE SEQUENCE [LARGE SCALE GENOMIC DNA]</scope>
    <source>
        <strain evidence="2 3">22507_15_FS</strain>
    </source>
</reference>
<name>A0A9X5B4B9_9GAMM</name>
<evidence type="ECO:0008006" key="4">
    <source>
        <dbReference type="Google" id="ProtNLM"/>
    </source>
</evidence>
<dbReference type="InterPro" id="IPR021973">
    <property type="entry name" value="SprA-related"/>
</dbReference>
<feature type="compositionally biased region" description="Basic and acidic residues" evidence="1">
    <location>
        <begin position="143"/>
        <end position="156"/>
    </location>
</feature>
<dbReference type="Pfam" id="PF12118">
    <property type="entry name" value="SprA-related"/>
    <property type="match status" value="1"/>
</dbReference>
<feature type="compositionally biased region" description="Basic and acidic residues" evidence="1">
    <location>
        <begin position="269"/>
        <end position="283"/>
    </location>
</feature>
<sequence>MSNAGGAVTRSAAPPGTASGSVPQTSTPNNSTSPSYSSASVSPVTPSSPTAPSRSASPATRGDSSSRGGVEVSISEQARRQNPQEGGRNARGADDETSPPRPESPRREAGQEPGSENREGERQQPEQGSDGPSPEQQSAVQELRGRDREVRQHEQAHQVVGGQYAGAPTYTYQRGPDGQLYAVGGQVSIDTSVIADDPEATISKMQTVRAAALAPAEPSPQDIRVAQEATRQLLQAQSELRSSRQDEGSSGEGRVERAQETDASASERPGGDDTRISLFRDVDEMPSTDSATATTTGFRATA</sequence>
<dbReference type="Proteomes" id="UP000460751">
    <property type="component" value="Unassembled WGS sequence"/>
</dbReference>
<dbReference type="OrthoDB" id="9812722at2"/>
<comment type="caution">
    <text evidence="2">The sequence shown here is derived from an EMBL/GenBank/DDBJ whole genome shotgun (WGS) entry which is preliminary data.</text>
</comment>
<feature type="compositionally biased region" description="Basic and acidic residues" evidence="1">
    <location>
        <begin position="103"/>
        <end position="124"/>
    </location>
</feature>
<evidence type="ECO:0000313" key="2">
    <source>
        <dbReference type="EMBL" id="MYL25469.1"/>
    </source>
</evidence>
<gene>
    <name evidence="2" type="ORF">GLW01_01530</name>
</gene>
<dbReference type="EMBL" id="WMEX01000001">
    <property type="protein sequence ID" value="MYL25469.1"/>
    <property type="molecule type" value="Genomic_DNA"/>
</dbReference>
<proteinExistence type="predicted"/>
<evidence type="ECO:0000256" key="1">
    <source>
        <dbReference type="SAM" id="MobiDB-lite"/>
    </source>
</evidence>
<keyword evidence="3" id="KW-1185">Reference proteome</keyword>
<feature type="compositionally biased region" description="Basic and acidic residues" evidence="1">
    <location>
        <begin position="241"/>
        <end position="260"/>
    </location>
</feature>
<feature type="compositionally biased region" description="Low complexity" evidence="1">
    <location>
        <begin position="291"/>
        <end position="302"/>
    </location>
</feature>
<dbReference type="AlphaFoldDB" id="A0A9X5B4B9"/>
<feature type="region of interest" description="Disordered" evidence="1">
    <location>
        <begin position="1"/>
        <end position="179"/>
    </location>
</feature>
<feature type="compositionally biased region" description="Low complexity" evidence="1">
    <location>
        <begin position="21"/>
        <end position="60"/>
    </location>
</feature>